<evidence type="ECO:0000313" key="8">
    <source>
        <dbReference type="Proteomes" id="UP000282454"/>
    </source>
</evidence>
<dbReference type="SUPFAM" id="SSF51679">
    <property type="entry name" value="Bacterial luciferase-like"/>
    <property type="match status" value="1"/>
</dbReference>
<evidence type="ECO:0000256" key="5">
    <source>
        <dbReference type="SAM" id="MobiDB-lite"/>
    </source>
</evidence>
<sequence length="354" mass="37694">MDQCLVDGRAARTRRAARARGGRSYRSATAGAASLAGVSTESAAPALRIFTEPQQGATYDDLLTIARHTEDTGFDAFFRSDHYLSMGSSDGLPGPTDAWTTLAGLARETSRVRLGTLMTAATFRHPGPLAISVAQVDQMSGGRVEFGIGTGWFDDEHTAYGIPFPPLGERFDRLAEQLEIITGLWATPGGERFSFAGKHYRLTDSPALPKPTQRPGPPVLIGGGGPKRTPALAARFADEFNLPFAPVEDAVAQFARVDAACAEIGRDPASVTKSVALVACVGRDDAEVARRAGVIGRDVDELRANGLAGTPAQVVDRIGQWRERTGIARLYLQVLDIADLDHLDLVAEAVATQL</sequence>
<keyword evidence="8" id="KW-1185">Reference proteome</keyword>
<dbReference type="EMBL" id="RCDD01000010">
    <property type="protein sequence ID" value="RLK53740.1"/>
    <property type="molecule type" value="Genomic_DNA"/>
</dbReference>
<dbReference type="InterPro" id="IPR019952">
    <property type="entry name" value="F420_OxRdatse_Rv1855c_pred"/>
</dbReference>
<evidence type="ECO:0000313" key="7">
    <source>
        <dbReference type="EMBL" id="RLK53740.1"/>
    </source>
</evidence>
<proteinExistence type="predicted"/>
<protein>
    <submittedName>
        <fullName evidence="7">F420-dependent oxidoreductase-like protein</fullName>
    </submittedName>
</protein>
<dbReference type="NCBIfam" id="TIGR03560">
    <property type="entry name" value="F420_Rv1855c"/>
    <property type="match status" value="1"/>
</dbReference>
<keyword evidence="3" id="KW-0560">Oxidoreductase</keyword>
<gene>
    <name evidence="7" type="ORF">CLV68_6404</name>
</gene>
<keyword evidence="4" id="KW-0503">Monooxygenase</keyword>
<feature type="domain" description="Luciferase-like" evidence="6">
    <location>
        <begin position="51"/>
        <end position="292"/>
    </location>
</feature>
<keyword evidence="1" id="KW-0285">Flavoprotein</keyword>
<dbReference type="InterPro" id="IPR050172">
    <property type="entry name" value="SsuD_RutA_monooxygenase"/>
</dbReference>
<dbReference type="InterPro" id="IPR036661">
    <property type="entry name" value="Luciferase-like_sf"/>
</dbReference>
<evidence type="ECO:0000256" key="1">
    <source>
        <dbReference type="ARBA" id="ARBA00022630"/>
    </source>
</evidence>
<keyword evidence="2" id="KW-0288">FMN</keyword>
<evidence type="ECO:0000256" key="2">
    <source>
        <dbReference type="ARBA" id="ARBA00022643"/>
    </source>
</evidence>
<accession>A0A421AVI0</accession>
<name>A0A421AVI0_9PSEU</name>
<dbReference type="Pfam" id="PF00296">
    <property type="entry name" value="Bac_luciferase"/>
    <property type="match status" value="1"/>
</dbReference>
<dbReference type="PANTHER" id="PTHR42847">
    <property type="entry name" value="ALKANESULFONATE MONOOXYGENASE"/>
    <property type="match status" value="1"/>
</dbReference>
<dbReference type="GO" id="GO:0046306">
    <property type="term" value="P:alkanesulfonate catabolic process"/>
    <property type="evidence" value="ECO:0007669"/>
    <property type="project" value="TreeGrafter"/>
</dbReference>
<dbReference type="GO" id="GO:0008726">
    <property type="term" value="F:alkanesulfonate monooxygenase activity"/>
    <property type="evidence" value="ECO:0007669"/>
    <property type="project" value="TreeGrafter"/>
</dbReference>
<dbReference type="AlphaFoldDB" id="A0A421AVI0"/>
<dbReference type="OrthoDB" id="4029802at2"/>
<evidence type="ECO:0000256" key="3">
    <source>
        <dbReference type="ARBA" id="ARBA00023002"/>
    </source>
</evidence>
<dbReference type="InterPro" id="IPR011251">
    <property type="entry name" value="Luciferase-like_dom"/>
</dbReference>
<feature type="region of interest" description="Disordered" evidence="5">
    <location>
        <begin position="204"/>
        <end position="224"/>
    </location>
</feature>
<organism evidence="7 8">
    <name type="scientific">Actinokineospora cianjurensis</name>
    <dbReference type="NCBI Taxonomy" id="585224"/>
    <lineage>
        <taxon>Bacteria</taxon>
        <taxon>Bacillati</taxon>
        <taxon>Actinomycetota</taxon>
        <taxon>Actinomycetes</taxon>
        <taxon>Pseudonocardiales</taxon>
        <taxon>Pseudonocardiaceae</taxon>
        <taxon>Actinokineospora</taxon>
    </lineage>
</organism>
<dbReference type="PANTHER" id="PTHR42847:SF4">
    <property type="entry name" value="ALKANESULFONATE MONOOXYGENASE-RELATED"/>
    <property type="match status" value="1"/>
</dbReference>
<dbReference type="Gene3D" id="3.20.20.30">
    <property type="entry name" value="Luciferase-like domain"/>
    <property type="match status" value="1"/>
</dbReference>
<reference evidence="7 8" key="1">
    <citation type="submission" date="2018-10" db="EMBL/GenBank/DDBJ databases">
        <title>Genomic Encyclopedia of Archaeal and Bacterial Type Strains, Phase II (KMG-II): from individual species to whole genera.</title>
        <authorList>
            <person name="Goeker M."/>
        </authorList>
    </citation>
    <scope>NUCLEOTIDE SEQUENCE [LARGE SCALE GENOMIC DNA]</scope>
    <source>
        <strain evidence="7 8">DSM 45657</strain>
    </source>
</reference>
<evidence type="ECO:0000259" key="6">
    <source>
        <dbReference type="Pfam" id="PF00296"/>
    </source>
</evidence>
<feature type="compositionally biased region" description="Pro residues" evidence="5">
    <location>
        <begin position="208"/>
        <end position="218"/>
    </location>
</feature>
<dbReference type="Proteomes" id="UP000282454">
    <property type="component" value="Unassembled WGS sequence"/>
</dbReference>
<evidence type="ECO:0000256" key="4">
    <source>
        <dbReference type="ARBA" id="ARBA00023033"/>
    </source>
</evidence>
<comment type="caution">
    <text evidence="7">The sequence shown here is derived from an EMBL/GenBank/DDBJ whole genome shotgun (WGS) entry which is preliminary data.</text>
</comment>